<dbReference type="EMBL" id="FQVN01000007">
    <property type="protein sequence ID" value="SHG27283.1"/>
    <property type="molecule type" value="Genomic_DNA"/>
</dbReference>
<keyword evidence="2" id="KW-1185">Reference proteome</keyword>
<accession>A0A1M5IHL1</accession>
<gene>
    <name evidence="1" type="ORF">SAMN05444320_107270</name>
</gene>
<evidence type="ECO:0000313" key="2">
    <source>
        <dbReference type="Proteomes" id="UP000184501"/>
    </source>
</evidence>
<dbReference type="AlphaFoldDB" id="A0A1M5IHL1"/>
<proteinExistence type="predicted"/>
<dbReference type="OrthoDB" id="4266556at2"/>
<reference evidence="1 2" key="1">
    <citation type="submission" date="2016-11" db="EMBL/GenBank/DDBJ databases">
        <authorList>
            <person name="Jaros S."/>
            <person name="Januszkiewicz K."/>
            <person name="Wedrychowicz H."/>
        </authorList>
    </citation>
    <scope>NUCLEOTIDE SEQUENCE [LARGE SCALE GENOMIC DNA]</scope>
    <source>
        <strain evidence="1 2">DSM 44523</strain>
    </source>
</reference>
<dbReference type="Proteomes" id="UP000184501">
    <property type="component" value="Unassembled WGS sequence"/>
</dbReference>
<protein>
    <submittedName>
        <fullName evidence="1">Uncharacterized protein</fullName>
    </submittedName>
</protein>
<name>A0A1M5IHL1_STRHI</name>
<evidence type="ECO:0000313" key="1">
    <source>
        <dbReference type="EMBL" id="SHG27283.1"/>
    </source>
</evidence>
<dbReference type="STRING" id="2017.SAMN05444320_107270"/>
<dbReference type="RefSeq" id="WP_073486734.1">
    <property type="nucleotide sequence ID" value="NZ_FQVN01000007.1"/>
</dbReference>
<organism evidence="1 2">
    <name type="scientific">Streptoalloteichus hindustanus</name>
    <dbReference type="NCBI Taxonomy" id="2017"/>
    <lineage>
        <taxon>Bacteria</taxon>
        <taxon>Bacillati</taxon>
        <taxon>Actinomycetota</taxon>
        <taxon>Actinomycetes</taxon>
        <taxon>Pseudonocardiales</taxon>
        <taxon>Pseudonocardiaceae</taxon>
        <taxon>Streptoalloteichus</taxon>
    </lineage>
</organism>
<sequence length="282" mass="30795">MSTVTLVGVIGPVEPELLTAWCRHYQEAGIERFAVALHRVDVDKAAQDELATAMRETTGCAPELTVTGPWHECVHGDLRDQLRARAGDGWHVIADSDEFQQHVDGIGASLRAAEAGGQGVLGGLLLDRVAADGSLPAWRADVGLDRSYPLGGLLTHLVTRGEARKIVLAHSSVGLSPGNHRAPGRRPPSGTVVPVHHFKWRAGVESDLRRRIENFGTRWVEFDPAVRTEAERLLTYVALNNGRIDVTHGPVLFRPVSLRDVPPWWDAEARALVREVEAVRGL</sequence>